<reference evidence="10 11" key="1">
    <citation type="submission" date="2015-09" db="EMBL/GenBank/DDBJ databases">
        <title>Genome sequence of the marine flavobacterium Croceitalea dokdonensis DOKDO 023 that contains proton- and sodium-pumping rhodopsins.</title>
        <authorList>
            <person name="Kwon S.-K."/>
            <person name="Lee H.K."/>
            <person name="Kwak M.-J."/>
            <person name="Kim J.F."/>
        </authorList>
    </citation>
    <scope>NUCLEOTIDE SEQUENCE [LARGE SCALE GENOMIC DNA]</scope>
    <source>
        <strain evidence="10 11">DOKDO 023</strain>
    </source>
</reference>
<dbReference type="PANTHER" id="PTHR33908:SF11">
    <property type="entry name" value="MEMBRANE PROTEIN"/>
    <property type="match status" value="1"/>
</dbReference>
<dbReference type="InterPro" id="IPR050297">
    <property type="entry name" value="LipidA_mod_glycosyltrf_83"/>
</dbReference>
<keyword evidence="6 8" id="KW-1133">Transmembrane helix</keyword>
<feature type="transmembrane region" description="Helical" evidence="8">
    <location>
        <begin position="214"/>
        <end position="234"/>
    </location>
</feature>
<keyword evidence="4" id="KW-0808">Transferase</keyword>
<protein>
    <recommendedName>
        <fullName evidence="9">Glycosyltransferase RgtA/B/C/D-like domain-containing protein</fullName>
    </recommendedName>
</protein>
<evidence type="ECO:0000256" key="4">
    <source>
        <dbReference type="ARBA" id="ARBA00022679"/>
    </source>
</evidence>
<keyword evidence="11" id="KW-1185">Reference proteome</keyword>
<evidence type="ECO:0000256" key="3">
    <source>
        <dbReference type="ARBA" id="ARBA00022676"/>
    </source>
</evidence>
<feature type="transmembrane region" description="Helical" evidence="8">
    <location>
        <begin position="24"/>
        <end position="41"/>
    </location>
</feature>
<dbReference type="GO" id="GO:0016763">
    <property type="term" value="F:pentosyltransferase activity"/>
    <property type="evidence" value="ECO:0007669"/>
    <property type="project" value="TreeGrafter"/>
</dbReference>
<sequence length="500" mass="56815">MSPLFKKPIAFFQSFYHDLREPQLFLLLFGIAYLIRFPFFFRDYIDRDESTFIVMAQSWVDGHLPYTELWDLKPPVAFLFFAAIIYLFGKSFIAIRIGGVILVAITAIFTYKVGKRSGYKKAGFYSAFLAVVLQSLFGSLQGVMSEHICMAFFMVGLYYFMFYTTHWGALVSGLFMGLALMSKLNLGYALIFLFGLSFFIGLRKKTVPATLARLAISGTGILTVVGFTALPYALQGQTALWFASVFKAPMAYVAASDASFIKVLPYVLPTLLFLGLSLKKRWLDPKSSPIWMLIAVTLGVLFSFLQTGKANGHYLIQLYPSLLILVGAALTKMKVSLPKNYKAALLVLCVFVPMETYLEMGAVVKHKLEEGTFFNGEGIRVPHYFKTNAMETDRVLFLEYHIGYWLLDSKPPSKPATHPSNILRDQLFPFMENPRKTSGLELQFLLEEQPPEYVITRKNRRTFDKKEYRANFYITLTLANNYQPLDTVDQAIIYQRLPGQ</sequence>
<evidence type="ECO:0000313" key="10">
    <source>
        <dbReference type="EMBL" id="KPM32886.1"/>
    </source>
</evidence>
<dbReference type="Pfam" id="PF13231">
    <property type="entry name" value="PMT_2"/>
    <property type="match status" value="1"/>
</dbReference>
<dbReference type="STRING" id="1300341.I595_1313"/>
<dbReference type="PANTHER" id="PTHR33908">
    <property type="entry name" value="MANNOSYLTRANSFERASE YKCB-RELATED"/>
    <property type="match status" value="1"/>
</dbReference>
<proteinExistence type="predicted"/>
<name>A0A0P7AW47_9FLAO</name>
<dbReference type="GO" id="GO:0005886">
    <property type="term" value="C:plasma membrane"/>
    <property type="evidence" value="ECO:0007669"/>
    <property type="project" value="UniProtKB-SubCell"/>
</dbReference>
<evidence type="ECO:0000256" key="6">
    <source>
        <dbReference type="ARBA" id="ARBA00022989"/>
    </source>
</evidence>
<feature type="transmembrane region" description="Helical" evidence="8">
    <location>
        <begin position="123"/>
        <end position="144"/>
    </location>
</feature>
<feature type="transmembrane region" description="Helical" evidence="8">
    <location>
        <begin position="156"/>
        <end position="180"/>
    </location>
</feature>
<keyword evidence="2" id="KW-1003">Cell membrane</keyword>
<dbReference type="Proteomes" id="UP000050280">
    <property type="component" value="Unassembled WGS sequence"/>
</dbReference>
<feature type="domain" description="Glycosyltransferase RgtA/B/C/D-like" evidence="9">
    <location>
        <begin position="73"/>
        <end position="211"/>
    </location>
</feature>
<feature type="transmembrane region" description="Helical" evidence="8">
    <location>
        <begin position="259"/>
        <end position="278"/>
    </location>
</feature>
<feature type="transmembrane region" description="Helical" evidence="8">
    <location>
        <begin position="314"/>
        <end position="331"/>
    </location>
</feature>
<evidence type="ECO:0000256" key="5">
    <source>
        <dbReference type="ARBA" id="ARBA00022692"/>
    </source>
</evidence>
<feature type="transmembrane region" description="Helical" evidence="8">
    <location>
        <begin position="186"/>
        <end position="202"/>
    </location>
</feature>
<dbReference type="PATRIC" id="fig|1300341.3.peg.1510"/>
<dbReference type="GO" id="GO:0009103">
    <property type="term" value="P:lipopolysaccharide biosynthetic process"/>
    <property type="evidence" value="ECO:0007669"/>
    <property type="project" value="UniProtKB-ARBA"/>
</dbReference>
<keyword evidence="7 8" id="KW-0472">Membrane</keyword>
<organism evidence="10 11">
    <name type="scientific">Croceitalea dokdonensis DOKDO 023</name>
    <dbReference type="NCBI Taxonomy" id="1300341"/>
    <lineage>
        <taxon>Bacteria</taxon>
        <taxon>Pseudomonadati</taxon>
        <taxon>Bacteroidota</taxon>
        <taxon>Flavobacteriia</taxon>
        <taxon>Flavobacteriales</taxon>
        <taxon>Flavobacteriaceae</taxon>
        <taxon>Croceitalea</taxon>
    </lineage>
</organism>
<feature type="transmembrane region" description="Helical" evidence="8">
    <location>
        <begin position="72"/>
        <end position="88"/>
    </location>
</feature>
<dbReference type="EMBL" id="LDJX01000002">
    <property type="protein sequence ID" value="KPM32886.1"/>
    <property type="molecule type" value="Genomic_DNA"/>
</dbReference>
<evidence type="ECO:0000256" key="1">
    <source>
        <dbReference type="ARBA" id="ARBA00004651"/>
    </source>
</evidence>
<keyword evidence="5 8" id="KW-0812">Transmembrane</keyword>
<dbReference type="InterPro" id="IPR038731">
    <property type="entry name" value="RgtA/B/C-like"/>
</dbReference>
<gene>
    <name evidence="10" type="ORF">I595_1313</name>
</gene>
<evidence type="ECO:0000259" key="9">
    <source>
        <dbReference type="Pfam" id="PF13231"/>
    </source>
</evidence>
<evidence type="ECO:0000256" key="2">
    <source>
        <dbReference type="ARBA" id="ARBA00022475"/>
    </source>
</evidence>
<dbReference type="RefSeq" id="WP_245628234.1">
    <property type="nucleotide sequence ID" value="NZ_LDJX01000002.1"/>
</dbReference>
<feature type="transmembrane region" description="Helical" evidence="8">
    <location>
        <begin position="290"/>
        <end position="308"/>
    </location>
</feature>
<comment type="subcellular location">
    <subcellularLocation>
        <location evidence="1">Cell membrane</location>
        <topology evidence="1">Multi-pass membrane protein</topology>
    </subcellularLocation>
</comment>
<comment type="caution">
    <text evidence="10">The sequence shown here is derived from an EMBL/GenBank/DDBJ whole genome shotgun (WGS) entry which is preliminary data.</text>
</comment>
<evidence type="ECO:0000256" key="7">
    <source>
        <dbReference type="ARBA" id="ARBA00023136"/>
    </source>
</evidence>
<keyword evidence="3" id="KW-0328">Glycosyltransferase</keyword>
<evidence type="ECO:0000313" key="11">
    <source>
        <dbReference type="Proteomes" id="UP000050280"/>
    </source>
</evidence>
<evidence type="ECO:0000256" key="8">
    <source>
        <dbReference type="SAM" id="Phobius"/>
    </source>
</evidence>
<accession>A0A0P7AW47</accession>
<dbReference type="AlphaFoldDB" id="A0A0P7AW47"/>